<dbReference type="SUPFAM" id="SSF82171">
    <property type="entry name" value="DPP6 N-terminal domain-like"/>
    <property type="match status" value="1"/>
</dbReference>
<dbReference type="InterPro" id="IPR029058">
    <property type="entry name" value="AB_hydrolase_fold"/>
</dbReference>
<evidence type="ECO:0000313" key="3">
    <source>
        <dbReference type="EMBL" id="MEJ6010775.1"/>
    </source>
</evidence>
<dbReference type="NCBIfam" id="NF033523">
    <property type="entry name" value="lasso_peptidase"/>
    <property type="match status" value="1"/>
</dbReference>
<evidence type="ECO:0000259" key="2">
    <source>
        <dbReference type="Pfam" id="PF00326"/>
    </source>
</evidence>
<dbReference type="EMBL" id="JBBHJY010000006">
    <property type="protein sequence ID" value="MEJ6010775.1"/>
    <property type="molecule type" value="Genomic_DNA"/>
</dbReference>
<name>A0ABU8SAF9_9SPHN</name>
<evidence type="ECO:0000256" key="1">
    <source>
        <dbReference type="SAM" id="MobiDB-lite"/>
    </source>
</evidence>
<dbReference type="Gene3D" id="2.120.10.30">
    <property type="entry name" value="TolB, C-terminal domain"/>
    <property type="match status" value="1"/>
</dbReference>
<protein>
    <submittedName>
        <fullName evidence="3">Atxe2 family lasso peptide isopeptidase</fullName>
    </submittedName>
</protein>
<feature type="domain" description="Peptidase S9 prolyl oligopeptidase catalytic" evidence="2">
    <location>
        <begin position="517"/>
        <end position="672"/>
    </location>
</feature>
<dbReference type="Proteomes" id="UP001379235">
    <property type="component" value="Unassembled WGS sequence"/>
</dbReference>
<feature type="region of interest" description="Disordered" evidence="1">
    <location>
        <begin position="30"/>
        <end position="66"/>
    </location>
</feature>
<dbReference type="Gene3D" id="3.40.50.1820">
    <property type="entry name" value="alpha/beta hydrolase"/>
    <property type="match status" value="1"/>
</dbReference>
<comment type="caution">
    <text evidence="3">The sequence shown here is derived from an EMBL/GenBank/DDBJ whole genome shotgun (WGS) entry which is preliminary data.</text>
</comment>
<gene>
    <name evidence="3" type="ORF">WG900_12705</name>
</gene>
<reference evidence="3 4" key="1">
    <citation type="submission" date="2024-03" db="EMBL/GenBank/DDBJ databases">
        <authorList>
            <person name="Jo J.-H."/>
        </authorList>
    </citation>
    <scope>NUCLEOTIDE SEQUENCE [LARGE SCALE GENOMIC DNA]</scope>
    <source>
        <strain evidence="3 4">AS3R-12</strain>
    </source>
</reference>
<dbReference type="InterPro" id="IPR001375">
    <property type="entry name" value="Peptidase_S9_cat"/>
</dbReference>
<keyword evidence="4" id="KW-1185">Reference proteome</keyword>
<evidence type="ECO:0000313" key="4">
    <source>
        <dbReference type="Proteomes" id="UP001379235"/>
    </source>
</evidence>
<dbReference type="InterPro" id="IPR053536">
    <property type="entry name" value="Lasso_peptide_isopeptidase"/>
</dbReference>
<feature type="compositionally biased region" description="Basic and acidic residues" evidence="1">
    <location>
        <begin position="44"/>
        <end position="56"/>
    </location>
</feature>
<proteinExistence type="predicted"/>
<sequence length="711" mass="78389">MSLVLAALLAQSILPAEVALPAEGDPCARLRGHGETARPASSRDLAELTDMGRSDPNDAPSPFGVSPDGEWIAVATRRGNPDTNSYCQKLVAISLRHPGEARELDRGGEFIRDLFVLRNLSAVGAGYAKVITPRWSHDGKRVAYLKRVAGSNQVWIADAQGQSAADQATRLPDDVTDFAWSSDSSALILATRPALRRHAKAVAEEARVGFLFDERFSPQLADLPFPTGALPTEYVHWNLADGSRRAASTDEVAILNPARPDSVPRTARTFASGPANRHAWTEARYPERLLSPSQLVVADGIGRRQTCAQRRCEGVSRLWWSPDARTLYALQRTGWAKSQAGLLAWRRGEKSPRQVMVTDDALIGCAKPAREIICAREGATQTRRLVAIDPETGRERLIFDPNPEFGQLHLGRAQRFRFRNDFGVESYADLVLPPGHRNGERHPLVVVQYISDGFLRGGTDDEFPIQALAAKGFAVLSFSRPDFVAAALNAASDVAMRQANRENWTDRRSVQSSLEIALRHAVATGAVDPARMGISGFSDGTSTVQWALINSSLFKVAALGACCEDLNAYPLMAGPAFEQFGREMGYRFFEEDAAAFWKPMSLVLNADRIATPLLIQTGDSEYTIGLDVVAAWRRHNNPVELYVLNDEPHFKWQPSHRLAMYERSVEWFQFWLMGRMNCAPSKAAQYARWKIMKGAPDPAELTCETSASRLP</sequence>
<accession>A0ABU8SAF9</accession>
<dbReference type="SUPFAM" id="SSF53474">
    <property type="entry name" value="alpha/beta-Hydrolases"/>
    <property type="match status" value="1"/>
</dbReference>
<dbReference type="Pfam" id="PF00326">
    <property type="entry name" value="Peptidase_S9"/>
    <property type="match status" value="1"/>
</dbReference>
<dbReference type="RefSeq" id="WP_339967575.1">
    <property type="nucleotide sequence ID" value="NZ_JBBHJY010000006.1"/>
</dbReference>
<organism evidence="3 4">
    <name type="scientific">Novosphingobium aquae</name>
    <dbReference type="NCBI Taxonomy" id="3133435"/>
    <lineage>
        <taxon>Bacteria</taxon>
        <taxon>Pseudomonadati</taxon>
        <taxon>Pseudomonadota</taxon>
        <taxon>Alphaproteobacteria</taxon>
        <taxon>Sphingomonadales</taxon>
        <taxon>Sphingomonadaceae</taxon>
        <taxon>Novosphingobium</taxon>
    </lineage>
</organism>
<dbReference type="InterPro" id="IPR011042">
    <property type="entry name" value="6-blade_b-propeller_TolB-like"/>
</dbReference>